<dbReference type="AlphaFoldDB" id="A0A1R3GLA5"/>
<feature type="repeat" description="ANK" evidence="1">
    <location>
        <begin position="168"/>
        <end position="200"/>
    </location>
</feature>
<evidence type="ECO:0000313" key="5">
    <source>
        <dbReference type="Proteomes" id="UP000188268"/>
    </source>
</evidence>
<dbReference type="PANTHER" id="PTHR24128">
    <property type="entry name" value="HOMEOBOX PROTEIN WARIAI"/>
    <property type="match status" value="1"/>
</dbReference>
<dbReference type="SUPFAM" id="SSF48403">
    <property type="entry name" value="Ankyrin repeat"/>
    <property type="match status" value="1"/>
</dbReference>
<accession>A0A1R3GLA5</accession>
<gene>
    <name evidence="4" type="ORF">CCACVL1_25309</name>
</gene>
<sequence length="349" mass="38574">MDADLRQCAEAGNTDSLYRIIQGNEKILDKIDQQPFTDTPLHVIASLQAIGDQHMTFALELMNLKPSLARKLNLEGYSPVHLALQSNHTGLVLQLIAIDGSLVRVKSRGGITPFHYVVERGNLQLVTRFLKECPECVQDVTVEGRTALHIATENDNNAAFEAIMGNIEGNTVLHVAATRNQAQVIRRLMQFPVDKNAKNAQGETAVDIIRRERQVNNVVFRIILWCLAVGSLFINNILFYFSGLRRIMVLQYENMPGDRRSALLVVAGLIITATYNASLNPPGGVWTPDYTSASMNITTSYSTQNGTINAAPEHKLGTTVMDEAYLAYKHKLLKATAGELSSEKSRSKP</sequence>
<dbReference type="Proteomes" id="UP000188268">
    <property type="component" value="Unassembled WGS sequence"/>
</dbReference>
<feature type="repeat" description="ANK" evidence="1">
    <location>
        <begin position="75"/>
        <end position="108"/>
    </location>
</feature>
<keyword evidence="2" id="KW-0472">Membrane</keyword>
<proteinExistence type="predicted"/>
<evidence type="ECO:0000256" key="1">
    <source>
        <dbReference type="PROSITE-ProRule" id="PRU00023"/>
    </source>
</evidence>
<dbReference type="EMBL" id="AWWV01014082">
    <property type="protein sequence ID" value="OMO58849.1"/>
    <property type="molecule type" value="Genomic_DNA"/>
</dbReference>
<dbReference type="Pfam" id="PF13857">
    <property type="entry name" value="Ank_5"/>
    <property type="match status" value="1"/>
</dbReference>
<dbReference type="Pfam" id="PF13962">
    <property type="entry name" value="PGG"/>
    <property type="match status" value="1"/>
</dbReference>
<evidence type="ECO:0000256" key="2">
    <source>
        <dbReference type="SAM" id="Phobius"/>
    </source>
</evidence>
<dbReference type="PROSITE" id="PS50088">
    <property type="entry name" value="ANK_REPEAT"/>
    <property type="match status" value="2"/>
</dbReference>
<evidence type="ECO:0000313" key="4">
    <source>
        <dbReference type="EMBL" id="OMO58849.1"/>
    </source>
</evidence>
<dbReference type="OrthoDB" id="674805at2759"/>
<keyword evidence="2" id="KW-0812">Transmembrane</keyword>
<dbReference type="Gene3D" id="1.25.40.20">
    <property type="entry name" value="Ankyrin repeat-containing domain"/>
    <property type="match status" value="1"/>
</dbReference>
<dbReference type="Gramene" id="OMO58849">
    <property type="protein sequence ID" value="OMO58849"/>
    <property type="gene ID" value="CCACVL1_25309"/>
</dbReference>
<protein>
    <recommendedName>
        <fullName evidence="3">PGG domain-containing protein</fullName>
    </recommendedName>
</protein>
<reference evidence="4 5" key="1">
    <citation type="submission" date="2013-09" db="EMBL/GenBank/DDBJ databases">
        <title>Corchorus capsularis genome sequencing.</title>
        <authorList>
            <person name="Alam M."/>
            <person name="Haque M.S."/>
            <person name="Islam M.S."/>
            <person name="Emdad E.M."/>
            <person name="Islam M.M."/>
            <person name="Ahmed B."/>
            <person name="Halim A."/>
            <person name="Hossen Q.M.M."/>
            <person name="Hossain M.Z."/>
            <person name="Ahmed R."/>
            <person name="Khan M.M."/>
            <person name="Islam R."/>
            <person name="Rashid M.M."/>
            <person name="Khan S.A."/>
            <person name="Rahman M.S."/>
            <person name="Alam M."/>
        </authorList>
    </citation>
    <scope>NUCLEOTIDE SEQUENCE [LARGE SCALE GENOMIC DNA]</scope>
    <source>
        <strain evidence="5">cv. CVL-1</strain>
        <tissue evidence="4">Whole seedling</tissue>
    </source>
</reference>
<feature type="transmembrane region" description="Helical" evidence="2">
    <location>
        <begin position="218"/>
        <end position="241"/>
    </location>
</feature>
<feature type="domain" description="PGG" evidence="3">
    <location>
        <begin position="258"/>
        <end position="297"/>
    </location>
</feature>
<dbReference type="Pfam" id="PF12796">
    <property type="entry name" value="Ank_2"/>
    <property type="match status" value="1"/>
</dbReference>
<dbReference type="InterPro" id="IPR026961">
    <property type="entry name" value="PGG_dom"/>
</dbReference>
<keyword evidence="1" id="KW-0040">ANK repeat</keyword>
<keyword evidence="5" id="KW-1185">Reference proteome</keyword>
<organism evidence="4 5">
    <name type="scientific">Corchorus capsularis</name>
    <name type="common">Jute</name>
    <dbReference type="NCBI Taxonomy" id="210143"/>
    <lineage>
        <taxon>Eukaryota</taxon>
        <taxon>Viridiplantae</taxon>
        <taxon>Streptophyta</taxon>
        <taxon>Embryophyta</taxon>
        <taxon>Tracheophyta</taxon>
        <taxon>Spermatophyta</taxon>
        <taxon>Magnoliopsida</taxon>
        <taxon>eudicotyledons</taxon>
        <taxon>Gunneridae</taxon>
        <taxon>Pentapetalae</taxon>
        <taxon>rosids</taxon>
        <taxon>malvids</taxon>
        <taxon>Malvales</taxon>
        <taxon>Malvaceae</taxon>
        <taxon>Grewioideae</taxon>
        <taxon>Apeibeae</taxon>
        <taxon>Corchorus</taxon>
    </lineage>
</organism>
<dbReference type="STRING" id="210143.A0A1R3GLA5"/>
<dbReference type="OMA" id="EMPHEAG"/>
<dbReference type="InterPro" id="IPR002110">
    <property type="entry name" value="Ankyrin_rpt"/>
</dbReference>
<evidence type="ECO:0000259" key="3">
    <source>
        <dbReference type="Pfam" id="PF13962"/>
    </source>
</evidence>
<dbReference type="PANTHER" id="PTHR24128:SF24">
    <property type="entry name" value="ANKYRIN REPEAT PROTEIN"/>
    <property type="match status" value="1"/>
</dbReference>
<comment type="caution">
    <text evidence="4">The sequence shown here is derived from an EMBL/GenBank/DDBJ whole genome shotgun (WGS) entry which is preliminary data.</text>
</comment>
<name>A0A1R3GLA5_COCAP</name>
<dbReference type="PROSITE" id="PS50297">
    <property type="entry name" value="ANK_REP_REGION"/>
    <property type="match status" value="1"/>
</dbReference>
<dbReference type="SMART" id="SM00248">
    <property type="entry name" value="ANK"/>
    <property type="match status" value="4"/>
</dbReference>
<dbReference type="InterPro" id="IPR036770">
    <property type="entry name" value="Ankyrin_rpt-contain_sf"/>
</dbReference>
<keyword evidence="2" id="KW-1133">Transmembrane helix</keyword>